<evidence type="ECO:0000313" key="3">
    <source>
        <dbReference type="EMBL" id="GBP91218.1"/>
    </source>
</evidence>
<evidence type="ECO:0000259" key="2">
    <source>
        <dbReference type="PROSITE" id="PS50878"/>
    </source>
</evidence>
<keyword evidence="4" id="KW-1185">Reference proteome</keyword>
<dbReference type="OrthoDB" id="7382669at2759"/>
<gene>
    <name evidence="3" type="ORF">EVAR_60668_1</name>
</gene>
<dbReference type="Pfam" id="PF00078">
    <property type="entry name" value="RVT_1"/>
    <property type="match status" value="1"/>
</dbReference>
<evidence type="ECO:0000256" key="1">
    <source>
        <dbReference type="SAM" id="MobiDB-lite"/>
    </source>
</evidence>
<dbReference type="PROSITE" id="PS50878">
    <property type="entry name" value="RT_POL"/>
    <property type="match status" value="1"/>
</dbReference>
<name>A0A4C1ZU57_EUMVA</name>
<dbReference type="AlphaFoldDB" id="A0A4C1ZU57"/>
<feature type="domain" description="Reverse transcriptase" evidence="2">
    <location>
        <begin position="1"/>
        <end position="111"/>
    </location>
</feature>
<accession>A0A4C1ZU57</accession>
<evidence type="ECO:0000313" key="4">
    <source>
        <dbReference type="Proteomes" id="UP000299102"/>
    </source>
</evidence>
<reference evidence="3 4" key="1">
    <citation type="journal article" date="2019" name="Commun. Biol.">
        <title>The bagworm genome reveals a unique fibroin gene that provides high tensile strength.</title>
        <authorList>
            <person name="Kono N."/>
            <person name="Nakamura H."/>
            <person name="Ohtoshi R."/>
            <person name="Tomita M."/>
            <person name="Numata K."/>
            <person name="Arakawa K."/>
        </authorList>
    </citation>
    <scope>NUCLEOTIDE SEQUENCE [LARGE SCALE GENOMIC DNA]</scope>
</reference>
<dbReference type="EMBL" id="BGZK01002152">
    <property type="protein sequence ID" value="GBP91218.1"/>
    <property type="molecule type" value="Genomic_DNA"/>
</dbReference>
<protein>
    <submittedName>
        <fullName evidence="3">Retrovirus-related Pol polyprotein from type-1 retrotransposable element R1</fullName>
    </submittedName>
</protein>
<dbReference type="Proteomes" id="UP000299102">
    <property type="component" value="Unassembled WGS sequence"/>
</dbReference>
<organism evidence="3 4">
    <name type="scientific">Eumeta variegata</name>
    <name type="common">Bagworm moth</name>
    <name type="synonym">Eumeta japonica</name>
    <dbReference type="NCBI Taxonomy" id="151549"/>
    <lineage>
        <taxon>Eukaryota</taxon>
        <taxon>Metazoa</taxon>
        <taxon>Ecdysozoa</taxon>
        <taxon>Arthropoda</taxon>
        <taxon>Hexapoda</taxon>
        <taxon>Insecta</taxon>
        <taxon>Pterygota</taxon>
        <taxon>Neoptera</taxon>
        <taxon>Endopterygota</taxon>
        <taxon>Lepidoptera</taxon>
        <taxon>Glossata</taxon>
        <taxon>Ditrysia</taxon>
        <taxon>Tineoidea</taxon>
        <taxon>Psychidae</taxon>
        <taxon>Oiketicinae</taxon>
        <taxon>Eumeta</taxon>
    </lineage>
</organism>
<dbReference type="InterPro" id="IPR000477">
    <property type="entry name" value="RT_dom"/>
</dbReference>
<proteinExistence type="predicted"/>
<sequence>MTLVKAKRGPDIYWKVSMGCPQGWVLGPTLWNVLMDDLLRLPLPDGVRIVTHADDDTVLIGAQTILGIENKAREALEVIKEWGGRNRLEFSPSKSQAMTMRGSKIWCAESPIPGYLRRCRHVRGRLLSGQSRSVSTAALPVLAGVLPADLEVTCAGKLDLVRLEATKAEEETAGLDYRCSVVLSRFDPYDRRAMGGSGLFPTTVLTWLQPDNPPGFTIETPKRITASPRARRASRSPGATGREVDRDCDECTARHSESTTCSFSFSKRRNVDRATV</sequence>
<feature type="region of interest" description="Disordered" evidence="1">
    <location>
        <begin position="223"/>
        <end position="247"/>
    </location>
</feature>
<comment type="caution">
    <text evidence="3">The sequence shown here is derived from an EMBL/GenBank/DDBJ whole genome shotgun (WGS) entry which is preliminary data.</text>
</comment>